<evidence type="ECO:0000313" key="9">
    <source>
        <dbReference type="Proteomes" id="UP000037179"/>
    </source>
</evidence>
<evidence type="ECO:0000313" key="10">
    <source>
        <dbReference type="Proteomes" id="UP000180166"/>
    </source>
</evidence>
<keyword evidence="9" id="KW-1185">Reference proteome</keyword>
<protein>
    <recommendedName>
        <fullName evidence="5">3-oxoacyl-[acyl-carrier-protein] reductase MabA</fullName>
    </recommendedName>
</protein>
<evidence type="ECO:0000256" key="1">
    <source>
        <dbReference type="ARBA" id="ARBA00004191"/>
    </source>
</evidence>
<dbReference type="GO" id="GO:0004316">
    <property type="term" value="F:3-oxoacyl-[acyl-carrier-protein] reductase (NADPH) activity"/>
    <property type="evidence" value="ECO:0007669"/>
    <property type="project" value="UniProtKB-EC"/>
</dbReference>
<dbReference type="InterPro" id="IPR036291">
    <property type="entry name" value="NAD(P)-bd_dom_sf"/>
</dbReference>
<dbReference type="KEGG" id="nsr:NS506_05941"/>
<reference evidence="7 10" key="3">
    <citation type="submission" date="2016-10" db="EMBL/GenBank/DDBJ databases">
        <title>Genome sequence of Nocardia seriolae strain EM150506, isolated from Anguila japonica.</title>
        <authorList>
            <person name="Han H.-J."/>
        </authorList>
    </citation>
    <scope>NUCLEOTIDE SEQUENCE [LARGE SCALE GENOMIC DNA]</scope>
    <source>
        <strain evidence="7 10">EM150506</strain>
    </source>
</reference>
<dbReference type="InterPro" id="IPR050259">
    <property type="entry name" value="SDR"/>
</dbReference>
<evidence type="ECO:0000256" key="5">
    <source>
        <dbReference type="ARBA" id="ARBA00040781"/>
    </source>
</evidence>
<dbReference type="InterPro" id="IPR002347">
    <property type="entry name" value="SDR_fam"/>
</dbReference>
<dbReference type="PANTHER" id="PTHR42879">
    <property type="entry name" value="3-OXOACYL-(ACYL-CARRIER-PROTEIN) REDUCTASE"/>
    <property type="match status" value="1"/>
</dbReference>
<gene>
    <name evidence="7" type="ORF">NS506_05941</name>
    <name evidence="8" type="ORF">NSK11_contig00065-0019</name>
</gene>
<dbReference type="PRINTS" id="PR00080">
    <property type="entry name" value="SDRFAMILY"/>
</dbReference>
<dbReference type="Gene3D" id="3.40.50.720">
    <property type="entry name" value="NAD(P)-binding Rossmann-like Domain"/>
    <property type="match status" value="1"/>
</dbReference>
<keyword evidence="3" id="KW-0134">Cell wall</keyword>
<accession>A0A0B8N800</accession>
<dbReference type="PANTHER" id="PTHR42879:SF2">
    <property type="entry name" value="3-OXOACYL-[ACYL-CARRIER-PROTEIN] REDUCTASE FABG"/>
    <property type="match status" value="1"/>
</dbReference>
<dbReference type="SUPFAM" id="SSF51735">
    <property type="entry name" value="NAD(P)-binding Rossmann-fold domains"/>
    <property type="match status" value="1"/>
</dbReference>
<dbReference type="Pfam" id="PF13561">
    <property type="entry name" value="adh_short_C2"/>
    <property type="match status" value="1"/>
</dbReference>
<evidence type="ECO:0000256" key="2">
    <source>
        <dbReference type="ARBA" id="ARBA00006484"/>
    </source>
</evidence>
<keyword evidence="4 7" id="KW-0560">Oxidoreductase</keyword>
<reference evidence="8 9" key="2">
    <citation type="journal article" date="2016" name="Genome Announc.">
        <title>Draft Genome Sequence of Erythromycin- and Oxytetracycline-Sensitive Nocardia seriolae Strain U-1 (NBRC 110359).</title>
        <authorList>
            <person name="Imajoh M."/>
            <person name="Sukeda M."/>
            <person name="Shimizu M."/>
            <person name="Yamane J."/>
            <person name="Ohnishi K."/>
            <person name="Oshima S."/>
        </authorList>
    </citation>
    <scope>NUCLEOTIDE SEQUENCE [LARGE SCALE GENOMIC DNA]</scope>
    <source>
        <strain evidence="8 9">U-1</strain>
    </source>
</reference>
<name>A0A0B8N800_9NOCA</name>
<evidence type="ECO:0000313" key="7">
    <source>
        <dbReference type="EMBL" id="APA99977.1"/>
    </source>
</evidence>
<evidence type="ECO:0000256" key="3">
    <source>
        <dbReference type="ARBA" id="ARBA00022512"/>
    </source>
</evidence>
<dbReference type="RefSeq" id="WP_045438093.1">
    <property type="nucleotide sequence ID" value="NZ_AP017900.1"/>
</dbReference>
<keyword evidence="3" id="KW-0964">Secreted</keyword>
<evidence type="ECO:0000256" key="4">
    <source>
        <dbReference type="ARBA" id="ARBA00023002"/>
    </source>
</evidence>
<reference evidence="9" key="1">
    <citation type="submission" date="2015-07" db="EMBL/GenBank/DDBJ databases">
        <title>Nocardia seriolae U-1 whole genome shotgun sequence.</title>
        <authorList>
            <person name="Imajoh M."/>
            <person name="Fukumoto Y."/>
            <person name="Sukeda M."/>
            <person name="Yamane J."/>
            <person name="Yamasaki K."/>
            <person name="Shimizu M."/>
            <person name="Ohnishi K."/>
            <person name="Oshima S."/>
        </authorList>
    </citation>
    <scope>NUCLEOTIDE SEQUENCE [LARGE SCALE GENOMIC DNA]</scope>
    <source>
        <strain evidence="9">U-1</strain>
    </source>
</reference>
<dbReference type="OrthoDB" id="9809287at2"/>
<dbReference type="AlphaFoldDB" id="A0A0B8N800"/>
<comment type="similarity">
    <text evidence="2">Belongs to the short-chain dehydrogenases/reductases (SDR) family.</text>
</comment>
<dbReference type="Proteomes" id="UP000180166">
    <property type="component" value="Chromosome"/>
</dbReference>
<dbReference type="PRINTS" id="PR00081">
    <property type="entry name" value="GDHRDH"/>
</dbReference>
<dbReference type="CDD" id="cd05233">
    <property type="entry name" value="SDR_c"/>
    <property type="match status" value="1"/>
</dbReference>
<comment type="subcellular location">
    <subcellularLocation>
        <location evidence="1">Secreted</location>
        <location evidence="1">Cell wall</location>
    </subcellularLocation>
</comment>
<comment type="catalytic activity">
    <reaction evidence="6">
        <text>a (3R)-hydroxyacyl-[ACP] + NADP(+) = a 3-oxoacyl-[ACP] + NADPH + H(+)</text>
        <dbReference type="Rhea" id="RHEA:17397"/>
        <dbReference type="Rhea" id="RHEA-COMP:9916"/>
        <dbReference type="Rhea" id="RHEA-COMP:9945"/>
        <dbReference type="ChEBI" id="CHEBI:15378"/>
        <dbReference type="ChEBI" id="CHEBI:57783"/>
        <dbReference type="ChEBI" id="CHEBI:58349"/>
        <dbReference type="ChEBI" id="CHEBI:78776"/>
        <dbReference type="ChEBI" id="CHEBI:78827"/>
        <dbReference type="EC" id="1.1.1.100"/>
    </reaction>
    <physiologicalReaction direction="right-to-left" evidence="6">
        <dbReference type="Rhea" id="RHEA:17399"/>
    </physiologicalReaction>
</comment>
<evidence type="ECO:0000313" key="8">
    <source>
        <dbReference type="EMBL" id="GAP29837.1"/>
    </source>
</evidence>
<sequence length="272" mass="27314">MSAPGTALITGASSGIGRATATALAARGHRLLLGFSAGGDRIGSVARDLTLRFGVDCVPVRIDLRDPDAALDTCLAAVEAAGDVSCLVNNAGINDRTPAAELPLDRMREVFAVNAFAPIALASAVGARMIGAGVRGSIVNVTSIHESVPITGGALYCAGKAALGMATKVLALEFAAHGIRVNAVAPGETATAMNGVTDETRYHAIARPAIPLGRPGSVGEIAGLIAFLTGPEASYITGVTVTADGGLGLTAAEANARWAGYGSEPSTERRIG</sequence>
<dbReference type="GeneID" id="93376444"/>
<dbReference type="FunFam" id="3.40.50.720:FF:000084">
    <property type="entry name" value="Short-chain dehydrogenase reductase"/>
    <property type="match status" value="1"/>
</dbReference>
<dbReference type="Proteomes" id="UP000037179">
    <property type="component" value="Unassembled WGS sequence"/>
</dbReference>
<evidence type="ECO:0000256" key="6">
    <source>
        <dbReference type="ARBA" id="ARBA00047400"/>
    </source>
</evidence>
<dbReference type="EMBL" id="BBYQ01000065">
    <property type="protein sequence ID" value="GAP29837.1"/>
    <property type="molecule type" value="Genomic_DNA"/>
</dbReference>
<organism evidence="7 10">
    <name type="scientific">Nocardia seriolae</name>
    <dbReference type="NCBI Taxonomy" id="37332"/>
    <lineage>
        <taxon>Bacteria</taxon>
        <taxon>Bacillati</taxon>
        <taxon>Actinomycetota</taxon>
        <taxon>Actinomycetes</taxon>
        <taxon>Mycobacteriales</taxon>
        <taxon>Nocardiaceae</taxon>
        <taxon>Nocardia</taxon>
    </lineage>
</organism>
<proteinExistence type="inferred from homology"/>
<dbReference type="EMBL" id="CP017839">
    <property type="protein sequence ID" value="APA99977.1"/>
    <property type="molecule type" value="Genomic_DNA"/>
</dbReference>